<dbReference type="SUPFAM" id="SSF89562">
    <property type="entry name" value="RraA-like"/>
    <property type="match status" value="1"/>
</dbReference>
<dbReference type="Gene3D" id="3.50.30.40">
    <property type="entry name" value="Ribonuclease E inhibitor RraA/RraA-like"/>
    <property type="match status" value="1"/>
</dbReference>
<feature type="binding site" evidence="1">
    <location>
        <position position="121"/>
    </location>
    <ligand>
        <name>Mg(2+)</name>
        <dbReference type="ChEBI" id="CHEBI:18420"/>
    </ligand>
</feature>
<gene>
    <name evidence="2" type="ORF">BG011_001118</name>
</gene>
<proteinExistence type="predicted"/>
<dbReference type="Proteomes" id="UP000726737">
    <property type="component" value="Unassembled WGS sequence"/>
</dbReference>
<evidence type="ECO:0000313" key="3">
    <source>
        <dbReference type="Proteomes" id="UP000726737"/>
    </source>
</evidence>
<dbReference type="AlphaFoldDB" id="A0A9P6PL55"/>
<keyword evidence="3" id="KW-1185">Reference proteome</keyword>
<feature type="binding site" evidence="1">
    <location>
        <begin position="98"/>
        <end position="101"/>
    </location>
    <ligand>
        <name>substrate</name>
    </ligand>
</feature>
<comment type="cofactor">
    <cofactor evidence="1">
        <name>Mg(2+)</name>
        <dbReference type="ChEBI" id="CHEBI:18420"/>
    </cofactor>
</comment>
<protein>
    <recommendedName>
        <fullName evidence="4">RraA-like protein</fullName>
    </recommendedName>
</protein>
<accession>A0A9P6PL55</accession>
<sequence length="225" mass="24077">MASSASTEKLPFYSSCDVADALLTLKVPGAGYIPDIHQWSPQYKAGYTRVFGPAYTVQMVPVTDTEAPKPDQHFVDAVPEGTVVCISQPDNMVNAVWGGLMTARAQVRGALGVVVDGRIRDLNEQREAGFPVFARTTSIMGAGPFTRASALNVPIKMHPNPNHPAVTIHPGDYIVADADGIVVIPKDMLAQVEAQCKKSTAVDDQCMTALKAGEGISTTFKKYRG</sequence>
<dbReference type="GO" id="GO:0046872">
    <property type="term" value="F:metal ion binding"/>
    <property type="evidence" value="ECO:0007669"/>
    <property type="project" value="UniProtKB-KW"/>
</dbReference>
<comment type="caution">
    <text evidence="2">The sequence shown here is derived from an EMBL/GenBank/DDBJ whole genome shotgun (WGS) entry which is preliminary data.</text>
</comment>
<dbReference type="InterPro" id="IPR005493">
    <property type="entry name" value="RraA/RraA-like"/>
</dbReference>
<keyword evidence="1" id="KW-0460">Magnesium</keyword>
<dbReference type="Pfam" id="PF03737">
    <property type="entry name" value="RraA-like"/>
    <property type="match status" value="1"/>
</dbReference>
<dbReference type="PANTHER" id="PTHR33254">
    <property type="entry name" value="4-HYDROXY-4-METHYL-2-OXOGLUTARATE ALDOLASE 3-RELATED"/>
    <property type="match status" value="1"/>
</dbReference>
<evidence type="ECO:0000256" key="1">
    <source>
        <dbReference type="PIRSR" id="PIRSR605493-1"/>
    </source>
</evidence>
<dbReference type="GO" id="GO:0047443">
    <property type="term" value="F:4-hydroxy-4-methyl-2-oxoglutarate aldolase activity"/>
    <property type="evidence" value="ECO:0007669"/>
    <property type="project" value="TreeGrafter"/>
</dbReference>
<dbReference type="InterPro" id="IPR036704">
    <property type="entry name" value="RraA/RraA-like_sf"/>
</dbReference>
<reference evidence="2" key="1">
    <citation type="journal article" date="2020" name="Fungal Divers.">
        <title>Resolving the Mortierellaceae phylogeny through synthesis of multi-gene phylogenetics and phylogenomics.</title>
        <authorList>
            <person name="Vandepol N."/>
            <person name="Liber J."/>
            <person name="Desiro A."/>
            <person name="Na H."/>
            <person name="Kennedy M."/>
            <person name="Barry K."/>
            <person name="Grigoriev I.V."/>
            <person name="Miller A.N."/>
            <person name="O'Donnell K."/>
            <person name="Stajich J.E."/>
            <person name="Bonito G."/>
        </authorList>
    </citation>
    <scope>NUCLEOTIDE SEQUENCE</scope>
    <source>
        <strain evidence="2">KOD948</strain>
    </source>
</reference>
<dbReference type="GO" id="GO:0008948">
    <property type="term" value="F:oxaloacetate decarboxylase activity"/>
    <property type="evidence" value="ECO:0007669"/>
    <property type="project" value="TreeGrafter"/>
</dbReference>
<dbReference type="EMBL" id="JAAAJA010001276">
    <property type="protein sequence ID" value="KAG0247651.1"/>
    <property type="molecule type" value="Genomic_DNA"/>
</dbReference>
<feature type="binding site" evidence="1">
    <location>
        <position position="120"/>
    </location>
    <ligand>
        <name>substrate</name>
    </ligand>
</feature>
<dbReference type="CDD" id="cd16841">
    <property type="entry name" value="RraA_family"/>
    <property type="match status" value="1"/>
</dbReference>
<keyword evidence="1" id="KW-0479">Metal-binding</keyword>
<organism evidence="2 3">
    <name type="scientific">Mortierella polycephala</name>
    <dbReference type="NCBI Taxonomy" id="41804"/>
    <lineage>
        <taxon>Eukaryota</taxon>
        <taxon>Fungi</taxon>
        <taxon>Fungi incertae sedis</taxon>
        <taxon>Mucoromycota</taxon>
        <taxon>Mortierellomycotina</taxon>
        <taxon>Mortierellomycetes</taxon>
        <taxon>Mortierellales</taxon>
        <taxon>Mortierellaceae</taxon>
        <taxon>Mortierella</taxon>
    </lineage>
</organism>
<evidence type="ECO:0000313" key="2">
    <source>
        <dbReference type="EMBL" id="KAG0247651.1"/>
    </source>
</evidence>
<dbReference type="OrthoDB" id="1476984at2759"/>
<name>A0A9P6PL55_9FUNG</name>
<dbReference type="PANTHER" id="PTHR33254:SF4">
    <property type="entry name" value="4-HYDROXY-4-METHYL-2-OXOGLUTARATE ALDOLASE 3-RELATED"/>
    <property type="match status" value="1"/>
</dbReference>
<evidence type="ECO:0008006" key="4">
    <source>
        <dbReference type="Google" id="ProtNLM"/>
    </source>
</evidence>